<keyword evidence="3" id="KW-0406">Ion transport</keyword>
<keyword evidence="3" id="KW-0862">Zinc</keyword>
<evidence type="ECO:0000256" key="9">
    <source>
        <dbReference type="ARBA" id="ARBA00042972"/>
    </source>
</evidence>
<evidence type="ECO:0000256" key="5">
    <source>
        <dbReference type="ARBA" id="ARBA00023136"/>
    </source>
</evidence>
<sequence length="180" mass="19747">LLPEVMNFREWPFGVLAGYLFGFVFQKFSPEEDSAKSGAYVNLFANCLDNFTHGLAIGGSFVIGINRGWATTATILVHEIPHEFGDFAILLRGGLTRSRAALLQSITAFAGLSGSLFVIFLQDISPDLVLRCIVPFTIGAFIYVSLTNVLPELMEDEKNYHWIVLIISIGIVTMGLLSSL</sequence>
<keyword evidence="2 10" id="KW-0812">Transmembrane</keyword>
<dbReference type="GO" id="GO:0005385">
    <property type="term" value="F:zinc ion transmembrane transporter activity"/>
    <property type="evidence" value="ECO:0007669"/>
    <property type="project" value="TreeGrafter"/>
</dbReference>
<accession>E4Z5K3</accession>
<dbReference type="Proteomes" id="UP000011014">
    <property type="component" value="Unassembled WGS sequence"/>
</dbReference>
<dbReference type="GO" id="GO:0006882">
    <property type="term" value="P:intracellular zinc ion homeostasis"/>
    <property type="evidence" value="ECO:0007669"/>
    <property type="project" value="TreeGrafter"/>
</dbReference>
<feature type="transmembrane region" description="Helical" evidence="10">
    <location>
        <begin position="128"/>
        <end position="150"/>
    </location>
</feature>
<keyword evidence="4 10" id="KW-1133">Transmembrane helix</keyword>
<dbReference type="PANTHER" id="PTHR16950">
    <property type="entry name" value="ZINC TRANSPORTER SLC39A7 HISTIDINE-RICH MEMBRANE PROTEIN KE4"/>
    <property type="match status" value="1"/>
</dbReference>
<dbReference type="InterPro" id="IPR003689">
    <property type="entry name" value="ZIP"/>
</dbReference>
<feature type="transmembrane region" description="Helical" evidence="10">
    <location>
        <begin position="101"/>
        <end position="122"/>
    </location>
</feature>
<organism evidence="11">
    <name type="scientific">Oikopleura dioica</name>
    <name type="common">Tunicate</name>
    <dbReference type="NCBI Taxonomy" id="34765"/>
    <lineage>
        <taxon>Eukaryota</taxon>
        <taxon>Metazoa</taxon>
        <taxon>Chordata</taxon>
        <taxon>Tunicata</taxon>
        <taxon>Appendicularia</taxon>
        <taxon>Copelata</taxon>
        <taxon>Oikopleuridae</taxon>
        <taxon>Oikopleura</taxon>
    </lineage>
</organism>
<comment type="catalytic activity">
    <reaction evidence="6">
        <text>Zn(2+)(in) = Zn(2+)(out)</text>
        <dbReference type="Rhea" id="RHEA:29351"/>
        <dbReference type="ChEBI" id="CHEBI:29105"/>
    </reaction>
</comment>
<evidence type="ECO:0000256" key="3">
    <source>
        <dbReference type="ARBA" id="ARBA00022906"/>
    </source>
</evidence>
<gene>
    <name evidence="11" type="ORF">GSOID_T00026720001</name>
</gene>
<protein>
    <recommendedName>
        <fullName evidence="7">Zinc transporter ZIP13</fullName>
    </recommendedName>
    <alternativeName>
        <fullName evidence="8">Solute carrier family 39 member 13</fullName>
    </alternativeName>
    <alternativeName>
        <fullName evidence="9">Zrt- and Irt-like protein 13</fullName>
    </alternativeName>
</protein>
<keyword evidence="3" id="KW-0813">Transport</keyword>
<feature type="transmembrane region" description="Helical" evidence="10">
    <location>
        <begin position="162"/>
        <end position="179"/>
    </location>
</feature>
<keyword evidence="5 10" id="KW-0472">Membrane</keyword>
<dbReference type="AlphaFoldDB" id="E4Z5K3"/>
<evidence type="ECO:0000256" key="7">
    <source>
        <dbReference type="ARBA" id="ARBA00040592"/>
    </source>
</evidence>
<name>E4Z5K3_OIKDI</name>
<proteinExistence type="predicted"/>
<evidence type="ECO:0000256" key="4">
    <source>
        <dbReference type="ARBA" id="ARBA00022989"/>
    </source>
</evidence>
<feature type="non-terminal residue" evidence="11">
    <location>
        <position position="1"/>
    </location>
</feature>
<evidence type="ECO:0000256" key="10">
    <source>
        <dbReference type="SAM" id="Phobius"/>
    </source>
</evidence>
<evidence type="ECO:0000256" key="8">
    <source>
        <dbReference type="ARBA" id="ARBA00042542"/>
    </source>
</evidence>
<dbReference type="PANTHER" id="PTHR16950:SF16">
    <property type="entry name" value="ZINC TRANSPORTER ZIP13"/>
    <property type="match status" value="1"/>
</dbReference>
<evidence type="ECO:0000256" key="1">
    <source>
        <dbReference type="ARBA" id="ARBA00004141"/>
    </source>
</evidence>
<dbReference type="GO" id="GO:0016020">
    <property type="term" value="C:membrane"/>
    <property type="evidence" value="ECO:0007669"/>
    <property type="project" value="UniProtKB-SubCell"/>
</dbReference>
<evidence type="ECO:0000313" key="11">
    <source>
        <dbReference type="EMBL" id="CBY42981.1"/>
    </source>
</evidence>
<dbReference type="EMBL" id="FN657711">
    <property type="protein sequence ID" value="CBY42981.1"/>
    <property type="molecule type" value="Genomic_DNA"/>
</dbReference>
<evidence type="ECO:0000256" key="6">
    <source>
        <dbReference type="ARBA" id="ARBA00034634"/>
    </source>
</evidence>
<evidence type="ECO:0000256" key="2">
    <source>
        <dbReference type="ARBA" id="ARBA00022692"/>
    </source>
</evidence>
<dbReference type="Pfam" id="PF02535">
    <property type="entry name" value="Zip"/>
    <property type="match status" value="1"/>
</dbReference>
<reference evidence="11" key="1">
    <citation type="journal article" date="2010" name="Science">
        <title>Plasticity of animal genome architecture unmasked by rapid evolution of a pelagic tunicate.</title>
        <authorList>
            <person name="Denoeud F."/>
            <person name="Henriet S."/>
            <person name="Mungpakdee S."/>
            <person name="Aury J.M."/>
            <person name="Da Silva C."/>
            <person name="Brinkmann H."/>
            <person name="Mikhaleva J."/>
            <person name="Olsen L.C."/>
            <person name="Jubin C."/>
            <person name="Canestro C."/>
            <person name="Bouquet J.M."/>
            <person name="Danks G."/>
            <person name="Poulain J."/>
            <person name="Campsteijn C."/>
            <person name="Adamski M."/>
            <person name="Cross I."/>
            <person name="Yadetie F."/>
            <person name="Muffato M."/>
            <person name="Louis A."/>
            <person name="Butcher S."/>
            <person name="Tsagkogeorga G."/>
            <person name="Konrad A."/>
            <person name="Singh S."/>
            <person name="Jensen M.F."/>
            <person name="Cong E.H."/>
            <person name="Eikeseth-Otteraa H."/>
            <person name="Noel B."/>
            <person name="Anthouard V."/>
            <person name="Porcel B.M."/>
            <person name="Kachouri-Lafond R."/>
            <person name="Nishino A."/>
            <person name="Ugolini M."/>
            <person name="Chourrout P."/>
            <person name="Nishida H."/>
            <person name="Aasland R."/>
            <person name="Huzurbazar S."/>
            <person name="Westhof E."/>
            <person name="Delsuc F."/>
            <person name="Lehrach H."/>
            <person name="Reinhardt R."/>
            <person name="Weissenbach J."/>
            <person name="Roy S.W."/>
            <person name="Artiguenave F."/>
            <person name="Postlethwait J.H."/>
            <person name="Manak J.R."/>
            <person name="Thompson E.M."/>
            <person name="Jaillon O."/>
            <person name="Du Pasquier L."/>
            <person name="Boudinot P."/>
            <person name="Liberles D.A."/>
            <person name="Volff J.N."/>
            <person name="Philippe H."/>
            <person name="Lenhard B."/>
            <person name="Roest Crollius H."/>
            <person name="Wincker P."/>
            <person name="Chourrout D."/>
        </authorList>
    </citation>
    <scope>NUCLEOTIDE SEQUENCE [LARGE SCALE GENOMIC DNA]</scope>
</reference>
<comment type="subcellular location">
    <subcellularLocation>
        <location evidence="1">Membrane</location>
        <topology evidence="1">Multi-pass membrane protein</topology>
    </subcellularLocation>
</comment>
<keyword evidence="3" id="KW-0864">Zinc transport</keyword>